<accession>A0A0F4PNM3</accession>
<name>A0A0F4PNM3_9GAMM</name>
<protein>
    <recommendedName>
        <fullName evidence="2">Spondin domain-containing protein</fullName>
    </recommendedName>
</protein>
<feature type="domain" description="Spondin" evidence="2">
    <location>
        <begin position="37"/>
        <end position="155"/>
    </location>
</feature>
<dbReference type="Gene3D" id="2.60.40.2130">
    <property type="entry name" value="F-spondin domain"/>
    <property type="match status" value="1"/>
</dbReference>
<evidence type="ECO:0000313" key="4">
    <source>
        <dbReference type="Proteomes" id="UP000033664"/>
    </source>
</evidence>
<proteinExistence type="predicted"/>
<feature type="chain" id="PRO_5002474654" description="Spondin domain-containing protein" evidence="1">
    <location>
        <begin position="23"/>
        <end position="234"/>
    </location>
</feature>
<comment type="caution">
    <text evidence="3">The sequence shown here is derived from an EMBL/GenBank/DDBJ whole genome shotgun (WGS) entry which is preliminary data.</text>
</comment>
<evidence type="ECO:0000256" key="1">
    <source>
        <dbReference type="SAM" id="SignalP"/>
    </source>
</evidence>
<dbReference type="OrthoDB" id="264824at2"/>
<dbReference type="GeneID" id="58228047"/>
<organism evidence="3 4">
    <name type="scientific">Pseudoalteromonas ruthenica</name>
    <dbReference type="NCBI Taxonomy" id="151081"/>
    <lineage>
        <taxon>Bacteria</taxon>
        <taxon>Pseudomonadati</taxon>
        <taxon>Pseudomonadota</taxon>
        <taxon>Gammaproteobacteria</taxon>
        <taxon>Alteromonadales</taxon>
        <taxon>Pseudoalteromonadaceae</taxon>
        <taxon>Pseudoalteromonas</taxon>
    </lineage>
</organism>
<evidence type="ECO:0000313" key="3">
    <source>
        <dbReference type="EMBL" id="KJZ00271.1"/>
    </source>
</evidence>
<dbReference type="InterPro" id="IPR009465">
    <property type="entry name" value="Spondin_N"/>
</dbReference>
<gene>
    <name evidence="3" type="ORF">TW72_06035</name>
</gene>
<dbReference type="AlphaFoldDB" id="A0A0F4PNM3"/>
<dbReference type="Proteomes" id="UP000033664">
    <property type="component" value="Unassembled WGS sequence"/>
</dbReference>
<sequence length="234" mass="24070">MKSLPKMTLSALALTLCHTAGAAELDVRVQNLTQGMYFTPLLVAAHDSNSELFRVATAASSELQAMAEGGAIDGLVNQVEVAGGDVLANPAQGLLAPGHSGEGTLTNSESNTYLSLVAMMLPTNDGFVGLSNWPIPSEPGTYHVYLNAYDAGTEANDEIRGGGAPGVPGMPVPPPLEELIGSGGSGVTNELSNTLVHIHPGNLGDDSASAGKSDINNSVQRWLNPVAKLTITVQ</sequence>
<dbReference type="NCBIfam" id="NF038123">
    <property type="entry name" value="NF038123_dom"/>
    <property type="match status" value="1"/>
</dbReference>
<keyword evidence="1" id="KW-0732">Signal</keyword>
<reference evidence="3 4" key="1">
    <citation type="journal article" date="2015" name="BMC Genomics">
        <title>Genome mining reveals unlocked bioactive potential of marine Gram-negative bacteria.</title>
        <authorList>
            <person name="Machado H."/>
            <person name="Sonnenschein E.C."/>
            <person name="Melchiorsen J."/>
            <person name="Gram L."/>
        </authorList>
    </citation>
    <scope>NUCLEOTIDE SEQUENCE [LARGE SCALE GENOMIC DNA]</scope>
    <source>
        <strain evidence="3 4">S3137</strain>
    </source>
</reference>
<dbReference type="EMBL" id="JXXZ01000006">
    <property type="protein sequence ID" value="KJZ00271.1"/>
    <property type="molecule type" value="Genomic_DNA"/>
</dbReference>
<dbReference type="eggNOG" id="ENOG502ZFV4">
    <property type="taxonomic scope" value="Bacteria"/>
</dbReference>
<feature type="signal peptide" evidence="1">
    <location>
        <begin position="1"/>
        <end position="22"/>
    </location>
</feature>
<dbReference type="InterPro" id="IPR038678">
    <property type="entry name" value="Spondin_N_sf"/>
</dbReference>
<dbReference type="Pfam" id="PF06468">
    <property type="entry name" value="Spond_N"/>
    <property type="match status" value="1"/>
</dbReference>
<dbReference type="RefSeq" id="WP_045980150.1">
    <property type="nucleotide sequence ID" value="NZ_JXXY01000015.1"/>
</dbReference>
<dbReference type="PATRIC" id="fig|151081.8.peg.3048"/>
<evidence type="ECO:0000259" key="2">
    <source>
        <dbReference type="Pfam" id="PF06468"/>
    </source>
</evidence>
<keyword evidence="4" id="KW-1185">Reference proteome</keyword>